<gene>
    <name evidence="1" type="ORF">ETF27_08015</name>
</gene>
<dbReference type="EMBL" id="SDIK01000056">
    <property type="protein sequence ID" value="TXJ60908.1"/>
    <property type="molecule type" value="Genomic_DNA"/>
</dbReference>
<evidence type="ECO:0000313" key="1">
    <source>
        <dbReference type="EMBL" id="TXJ60908.1"/>
    </source>
</evidence>
<reference evidence="2" key="1">
    <citation type="submission" date="2019-05" db="EMBL/GenBank/DDBJ databases">
        <title>Prevotella brunnea sp. nov., isolated from a wound of a patient.</title>
        <authorList>
            <person name="Buhl M."/>
        </authorList>
    </citation>
    <scope>NUCLEOTIDE SEQUENCE [LARGE SCALE GENOMIC DNA]</scope>
    <source>
        <strain evidence="2">A2672</strain>
    </source>
</reference>
<protein>
    <submittedName>
        <fullName evidence="1">Uncharacterized protein</fullName>
    </submittedName>
</protein>
<comment type="caution">
    <text evidence="1">The sequence shown here is derived from an EMBL/GenBank/DDBJ whole genome shotgun (WGS) entry which is preliminary data.</text>
</comment>
<sequence length="109" mass="12219">MNEYTNAVLKNRDLITKFCIEKQNNGTRASVQSSIAEENLVKSLLPTAKKFADAIGLTYNNIKEVTQITSPKDYEKALVGTLLLASEINNLNYQKEFNTRGEELSKTAF</sequence>
<organism evidence="1 2">
    <name type="scientific">Prevotella brunnea</name>
    <dbReference type="NCBI Taxonomy" id="2508867"/>
    <lineage>
        <taxon>Bacteria</taxon>
        <taxon>Pseudomonadati</taxon>
        <taxon>Bacteroidota</taxon>
        <taxon>Bacteroidia</taxon>
        <taxon>Bacteroidales</taxon>
        <taxon>Prevotellaceae</taxon>
        <taxon>Prevotella</taxon>
    </lineage>
</organism>
<proteinExistence type="predicted"/>
<evidence type="ECO:0000313" key="2">
    <source>
        <dbReference type="Proteomes" id="UP000321612"/>
    </source>
</evidence>
<keyword evidence="2" id="KW-1185">Reference proteome</keyword>
<name>A0A5C8GI95_9BACT</name>
<dbReference type="Proteomes" id="UP000321612">
    <property type="component" value="Unassembled WGS sequence"/>
</dbReference>
<dbReference type="RefSeq" id="WP_147785690.1">
    <property type="nucleotide sequence ID" value="NZ_SDIK01000056.1"/>
</dbReference>
<accession>A0A5C8GI95</accession>
<dbReference type="AlphaFoldDB" id="A0A5C8GI95"/>